<dbReference type="InterPro" id="IPR012337">
    <property type="entry name" value="RNaseH-like_sf"/>
</dbReference>
<dbReference type="EMBL" id="WVUK01000066">
    <property type="protein sequence ID" value="KAF7488142.1"/>
    <property type="molecule type" value="Genomic_DNA"/>
</dbReference>
<proteinExistence type="predicted"/>
<dbReference type="SUPFAM" id="SSF53098">
    <property type="entry name" value="Ribonuclease H-like"/>
    <property type="match status" value="1"/>
</dbReference>
<name>A0A834V8F2_SARSC</name>
<dbReference type="PANTHER" id="PTHR47501">
    <property type="entry name" value="TRANSPOSASE-RELATED"/>
    <property type="match status" value="1"/>
</dbReference>
<sequence>MNQNDCLDSIPMSQRMAIIDGQNFFRYVPEKSTPKQTVAICLKCLPNNLVEIKGHANSSSNFVCHLRRRHGSKVLEEYQSSSKRRRAFLGPSSSSTPSLMVSPINRANQTMNRIDETVSGCNESLIKLETTQHSIETKTIVNDSESKSQRFQSKQKQFEVNLLQFLIRTNSSTNLIENESFRKIFSDLGINFIRWPDSKSLNDHLRFQFEEFRNRLEKNFLDNSNICLCIDLESLKHLNLWTISAHWIDENCQRISEIISVKTLSNQSVLSSVEIVSAIKQIHQHYRIRPESIDSFLIQNQMDYKDFLEKFGIHIALPDEEFFEEDASSFEQELSKSFNAIRIECCSKKLIECVSIELDRIIREDGCLKELHYSMMKKCNQLWCNQSKQRSVIKPQRSRWTSVFESLKSILESKQNHPITIDFGINGDCEDFVSDRFTEKESEYLDELICCLKPIVDALKILGGEKHAYYGSVISVIYSLSSRMEKLSNIKQWKHCKDLGDALNRSVKTAFNDLFEFRTQLSINAAIATFSHPEFKNRWLSLVPSEKQSVLMLSLRKAIIEETESASKILSTMIDYNDDDRNNPSNHLFNEFFDFGGDLNQTEHAEIEQEIFNYFNDLRKDFSILNDYARIKSVFRRYNAPLPSSYSSRKLIKIEQLINVPNFNFAQSDNDWEQNEKKLLLQMNQ</sequence>
<evidence type="ECO:0000313" key="2">
    <source>
        <dbReference type="EnsemblMetazoa" id="KAF7488142.1"/>
    </source>
</evidence>
<reference evidence="1" key="2">
    <citation type="submission" date="2020-01" db="EMBL/GenBank/DDBJ databases">
        <authorList>
            <person name="Korhonen P.K.K."/>
            <person name="Guangxu M.G."/>
            <person name="Wang T.W."/>
            <person name="Stroehlein A.J.S."/>
            <person name="Young N.D."/>
            <person name="Ang C.-S.A."/>
            <person name="Fernando D.W.F."/>
            <person name="Lu H.L."/>
            <person name="Taylor S.T."/>
            <person name="Ehtesham M.E.M."/>
            <person name="Najaraj S.H.N."/>
            <person name="Harsha G.H.G."/>
            <person name="Madugundu A.M."/>
            <person name="Renuse S.R."/>
            <person name="Holt D.H."/>
            <person name="Pandey A.P."/>
            <person name="Papenfuss A.P."/>
            <person name="Gasser R.B.G."/>
            <person name="Fischer K.F."/>
        </authorList>
    </citation>
    <scope>NUCLEOTIDE SEQUENCE</scope>
    <source>
        <strain evidence="1">SSS_KF_BRIS2020</strain>
    </source>
</reference>
<dbReference type="PANTHER" id="PTHR47501:SF5">
    <property type="entry name" value="HAT C-TERMINAL DIMERISATION DOMAIN-CONTAINING PROTEIN"/>
    <property type="match status" value="1"/>
</dbReference>
<dbReference type="EnsemblMetazoa" id="SSS_3910s_mrna">
    <property type="protein sequence ID" value="KAF7488142.1"/>
    <property type="gene ID" value="SSS_3910"/>
</dbReference>
<evidence type="ECO:0000313" key="1">
    <source>
        <dbReference type="EMBL" id="KAF7488142.1"/>
    </source>
</evidence>
<gene>
    <name evidence="1" type="ORF">SSS_3910</name>
</gene>
<accession>A0A834V8F2</accession>
<evidence type="ECO:0008006" key="4">
    <source>
        <dbReference type="Google" id="ProtNLM"/>
    </source>
</evidence>
<reference evidence="3" key="1">
    <citation type="journal article" date="2020" name="PLoS Negl. Trop. Dis.">
        <title>High-quality nuclear genome for Sarcoptes scabiei-A critical resource for a neglected parasite.</title>
        <authorList>
            <person name="Korhonen P.K."/>
            <person name="Gasser R.B."/>
            <person name="Ma G."/>
            <person name="Wang T."/>
            <person name="Stroehlein A.J."/>
            <person name="Young N.D."/>
            <person name="Ang C.S."/>
            <person name="Fernando D.D."/>
            <person name="Lu H.C."/>
            <person name="Taylor S."/>
            <person name="Reynolds S.L."/>
            <person name="Mofiz E."/>
            <person name="Najaraj S.H."/>
            <person name="Gowda H."/>
            <person name="Madugundu A."/>
            <person name="Renuse S."/>
            <person name="Holt D."/>
            <person name="Pandey A."/>
            <person name="Papenfuss A.T."/>
            <person name="Fischer K."/>
        </authorList>
    </citation>
    <scope>NUCLEOTIDE SEQUENCE [LARGE SCALE GENOMIC DNA]</scope>
</reference>
<dbReference type="AlphaFoldDB" id="A0A834V8F2"/>
<dbReference type="Proteomes" id="UP000070412">
    <property type="component" value="Unassembled WGS sequence"/>
</dbReference>
<organism evidence="1">
    <name type="scientific">Sarcoptes scabiei</name>
    <name type="common">Itch mite</name>
    <name type="synonym">Acarus scabiei</name>
    <dbReference type="NCBI Taxonomy" id="52283"/>
    <lineage>
        <taxon>Eukaryota</taxon>
        <taxon>Metazoa</taxon>
        <taxon>Ecdysozoa</taxon>
        <taxon>Arthropoda</taxon>
        <taxon>Chelicerata</taxon>
        <taxon>Arachnida</taxon>
        <taxon>Acari</taxon>
        <taxon>Acariformes</taxon>
        <taxon>Sarcoptiformes</taxon>
        <taxon>Astigmata</taxon>
        <taxon>Psoroptidia</taxon>
        <taxon>Sarcoptoidea</taxon>
        <taxon>Sarcoptidae</taxon>
        <taxon>Sarcoptinae</taxon>
        <taxon>Sarcoptes</taxon>
    </lineage>
</organism>
<keyword evidence="3" id="KW-1185">Reference proteome</keyword>
<dbReference type="OrthoDB" id="6538126at2759"/>
<evidence type="ECO:0000313" key="3">
    <source>
        <dbReference type="Proteomes" id="UP000070412"/>
    </source>
</evidence>
<protein>
    <recommendedName>
        <fullName evidence="4">BED-type domain-containing protein</fullName>
    </recommendedName>
</protein>
<reference evidence="2" key="3">
    <citation type="submission" date="2022-06" db="UniProtKB">
        <authorList>
            <consortium name="EnsemblMetazoa"/>
        </authorList>
    </citation>
    <scope>IDENTIFICATION</scope>
</reference>